<evidence type="ECO:0000256" key="1">
    <source>
        <dbReference type="ARBA" id="ARBA00004141"/>
    </source>
</evidence>
<feature type="transmembrane region" description="Helical" evidence="5">
    <location>
        <begin position="88"/>
        <end position="109"/>
    </location>
</feature>
<feature type="transmembrane region" description="Helical" evidence="5">
    <location>
        <begin position="143"/>
        <end position="160"/>
    </location>
</feature>
<feature type="domain" description="Sugar phosphate transporter" evidence="6">
    <location>
        <begin position="16"/>
        <end position="292"/>
    </location>
</feature>
<dbReference type="GO" id="GO:0016020">
    <property type="term" value="C:membrane"/>
    <property type="evidence" value="ECO:0007669"/>
    <property type="project" value="UniProtKB-SubCell"/>
</dbReference>
<dbReference type="PANTHER" id="PTHR11132">
    <property type="entry name" value="SOLUTE CARRIER FAMILY 35"/>
    <property type="match status" value="1"/>
</dbReference>
<dbReference type="STRING" id="139723.A0A182MRR5"/>
<dbReference type="Pfam" id="PF03151">
    <property type="entry name" value="TPT"/>
    <property type="match status" value="1"/>
</dbReference>
<dbReference type="VEuPathDB" id="VectorBase:ACUA024690"/>
<organism evidence="7 8">
    <name type="scientific">Anopheles culicifacies</name>
    <dbReference type="NCBI Taxonomy" id="139723"/>
    <lineage>
        <taxon>Eukaryota</taxon>
        <taxon>Metazoa</taxon>
        <taxon>Ecdysozoa</taxon>
        <taxon>Arthropoda</taxon>
        <taxon>Hexapoda</taxon>
        <taxon>Insecta</taxon>
        <taxon>Pterygota</taxon>
        <taxon>Neoptera</taxon>
        <taxon>Endopterygota</taxon>
        <taxon>Diptera</taxon>
        <taxon>Nematocera</taxon>
        <taxon>Culicoidea</taxon>
        <taxon>Culicidae</taxon>
        <taxon>Anophelinae</taxon>
        <taxon>Anopheles</taxon>
        <taxon>culicifacies species complex</taxon>
    </lineage>
</organism>
<reference evidence="7" key="2">
    <citation type="submission" date="2020-05" db="UniProtKB">
        <authorList>
            <consortium name="EnsemblMetazoa"/>
        </authorList>
    </citation>
    <scope>IDENTIFICATION</scope>
    <source>
        <strain evidence="7">A-37</strain>
    </source>
</reference>
<feature type="transmembrane region" description="Helical" evidence="5">
    <location>
        <begin position="169"/>
        <end position="190"/>
    </location>
</feature>
<proteinExistence type="predicted"/>
<keyword evidence="3 5" id="KW-1133">Transmembrane helix</keyword>
<evidence type="ECO:0000313" key="7">
    <source>
        <dbReference type="EnsemblMetazoa" id="ACUA024690-PA"/>
    </source>
</evidence>
<feature type="transmembrane region" description="Helical" evidence="5">
    <location>
        <begin position="116"/>
        <end position="137"/>
    </location>
</feature>
<feature type="transmembrane region" description="Helical" evidence="5">
    <location>
        <begin position="46"/>
        <end position="68"/>
    </location>
</feature>
<evidence type="ECO:0000313" key="8">
    <source>
        <dbReference type="Proteomes" id="UP000075883"/>
    </source>
</evidence>
<dbReference type="Proteomes" id="UP000075883">
    <property type="component" value="Unassembled WGS sequence"/>
</dbReference>
<dbReference type="EnsemblMetazoa" id="ACUA024690-RA">
    <property type="protein sequence ID" value="ACUA024690-PA"/>
    <property type="gene ID" value="ACUA024690"/>
</dbReference>
<name>A0A182MRR5_9DIPT</name>
<feature type="transmembrane region" description="Helical" evidence="5">
    <location>
        <begin position="239"/>
        <end position="259"/>
    </location>
</feature>
<reference evidence="8" key="1">
    <citation type="submission" date="2013-09" db="EMBL/GenBank/DDBJ databases">
        <title>The Genome Sequence of Anopheles culicifacies species A.</title>
        <authorList>
            <consortium name="The Broad Institute Genomics Platform"/>
            <person name="Neafsey D.E."/>
            <person name="Besansky N."/>
            <person name="Howell P."/>
            <person name="Walton C."/>
            <person name="Young S.K."/>
            <person name="Zeng Q."/>
            <person name="Gargeya S."/>
            <person name="Fitzgerald M."/>
            <person name="Haas B."/>
            <person name="Abouelleil A."/>
            <person name="Allen A.W."/>
            <person name="Alvarado L."/>
            <person name="Arachchi H.M."/>
            <person name="Berlin A.M."/>
            <person name="Chapman S.B."/>
            <person name="Gainer-Dewar J."/>
            <person name="Goldberg J."/>
            <person name="Griggs A."/>
            <person name="Gujja S."/>
            <person name="Hansen M."/>
            <person name="Howarth C."/>
            <person name="Imamovic A."/>
            <person name="Ireland A."/>
            <person name="Larimer J."/>
            <person name="McCowan C."/>
            <person name="Murphy C."/>
            <person name="Pearson M."/>
            <person name="Poon T.W."/>
            <person name="Priest M."/>
            <person name="Roberts A."/>
            <person name="Saif S."/>
            <person name="Shea T."/>
            <person name="Sisk P."/>
            <person name="Sykes S."/>
            <person name="Wortman J."/>
            <person name="Nusbaum C."/>
            <person name="Birren B."/>
        </authorList>
    </citation>
    <scope>NUCLEOTIDE SEQUENCE [LARGE SCALE GENOMIC DNA]</scope>
    <source>
        <strain evidence="8">A-37</strain>
    </source>
</reference>
<dbReference type="InterPro" id="IPR004853">
    <property type="entry name" value="Sugar_P_trans_dom"/>
</dbReference>
<dbReference type="EMBL" id="AXCM01000651">
    <property type="status" value="NOT_ANNOTATED_CDS"/>
    <property type="molecule type" value="Genomic_DNA"/>
</dbReference>
<keyword evidence="2 5" id="KW-0812">Transmembrane</keyword>
<evidence type="ECO:0000256" key="2">
    <source>
        <dbReference type="ARBA" id="ARBA00022692"/>
    </source>
</evidence>
<evidence type="ECO:0000259" key="6">
    <source>
        <dbReference type="Pfam" id="PF03151"/>
    </source>
</evidence>
<evidence type="ECO:0000256" key="4">
    <source>
        <dbReference type="ARBA" id="ARBA00023136"/>
    </source>
</evidence>
<accession>A0A182MRR5</accession>
<protein>
    <recommendedName>
        <fullName evidence="6">Sugar phosphate transporter domain-containing protein</fullName>
    </recommendedName>
</protein>
<dbReference type="AlphaFoldDB" id="A0A182MRR5"/>
<comment type="subcellular location">
    <subcellularLocation>
        <location evidence="1">Membrane</location>
        <topology evidence="1">Multi-pass membrane protein</topology>
    </subcellularLocation>
</comment>
<dbReference type="InterPro" id="IPR050186">
    <property type="entry name" value="TPT_transporter"/>
</dbReference>
<feature type="transmembrane region" description="Helical" evidence="5">
    <location>
        <begin position="14"/>
        <end position="34"/>
    </location>
</feature>
<evidence type="ECO:0000256" key="3">
    <source>
        <dbReference type="ARBA" id="ARBA00022989"/>
    </source>
</evidence>
<evidence type="ECO:0000256" key="5">
    <source>
        <dbReference type="SAM" id="Phobius"/>
    </source>
</evidence>
<feature type="transmembrane region" description="Helical" evidence="5">
    <location>
        <begin position="210"/>
        <end position="227"/>
    </location>
</feature>
<sequence>MYQPLEKENLCTKYIRIGVVVAAYWIISILTVFVNKALLSGLNLNAPLFVTWFQVLTSSSICFTMSMLSKRYPRTVTFPEGNPFDRDTFRKVIPLSILFTAMISTNNLCLKYVGVAFYYVGRSLTTVFNVLLTYALLGQKTSTKAILCCALIVVGFWIGVDQESLTESFSLIGTIFGVIGSLSLSLYSIYTKRTLQHVNQEVWLLSYYNNVYSAVLFIPLMIINGEVQELLNYKHLAEAWFWGVMMIGGICGFAIGFVTTMQIKVTSPLTHNISGTAKACAQTVIATSWYQETKSFLWWTSNVVVLLGSAFYTRVKQIEMDQLHREQMNSQKV</sequence>
<keyword evidence="4 5" id="KW-0472">Membrane</keyword>
<keyword evidence="8" id="KW-1185">Reference proteome</keyword>